<evidence type="ECO:0000256" key="8">
    <source>
        <dbReference type="ARBA" id="ARBA00044762"/>
    </source>
</evidence>
<name>A0A2G5FPU3_9PSED</name>
<dbReference type="InterPro" id="IPR040442">
    <property type="entry name" value="Pyrv_kinase-like_dom_sf"/>
</dbReference>
<evidence type="ECO:0000256" key="5">
    <source>
        <dbReference type="ARBA" id="ARBA00022723"/>
    </source>
</evidence>
<dbReference type="UniPathway" id="UPA00946"/>
<evidence type="ECO:0000256" key="10">
    <source>
        <dbReference type="ARBA" id="ARBA00073849"/>
    </source>
</evidence>
<dbReference type="InterPro" id="IPR012695">
    <property type="entry name" value="PrpB"/>
</dbReference>
<feature type="binding site" evidence="11">
    <location>
        <position position="241"/>
    </location>
    <ligand>
        <name>substrate</name>
    </ligand>
</feature>
<comment type="function">
    <text evidence="12">Catalyzes the thermodynamically favored C-C bond cleavage of (2R,3S)-2-methylisocitrate to yield pyruvate and succinate.</text>
</comment>
<proteinExistence type="inferred from homology"/>
<keyword evidence="6 11" id="KW-0460">Magnesium</keyword>
<evidence type="ECO:0000256" key="4">
    <source>
        <dbReference type="ARBA" id="ARBA00012260"/>
    </source>
</evidence>
<gene>
    <name evidence="11" type="primary">prpB</name>
    <name evidence="13" type="ORF">CDO35_09700</name>
</gene>
<dbReference type="GO" id="GO:0000287">
    <property type="term" value="F:magnesium ion binding"/>
    <property type="evidence" value="ECO:0007669"/>
    <property type="project" value="UniProtKB-UniRule"/>
</dbReference>
<evidence type="ECO:0000256" key="6">
    <source>
        <dbReference type="ARBA" id="ARBA00022842"/>
    </source>
</evidence>
<dbReference type="PANTHER" id="PTHR42905:SF5">
    <property type="entry name" value="CARBOXYVINYL-CARBOXYPHOSPHONATE PHOSPHORYLMUTASE, CHLOROPLASTIC"/>
    <property type="match status" value="1"/>
</dbReference>
<evidence type="ECO:0000313" key="14">
    <source>
        <dbReference type="Proteomes" id="UP000229504"/>
    </source>
</evidence>
<dbReference type="AlphaFoldDB" id="A0A2G5FPU3"/>
<dbReference type="NCBIfam" id="TIGR02317">
    <property type="entry name" value="prpB"/>
    <property type="match status" value="1"/>
</dbReference>
<keyword evidence="5 11" id="KW-0479">Metal-binding</keyword>
<dbReference type="CDD" id="cd00377">
    <property type="entry name" value="ICL_PEPM"/>
    <property type="match status" value="1"/>
</dbReference>
<keyword evidence="7 11" id="KW-0456">Lyase</keyword>
<dbReference type="NCBIfam" id="NF008455">
    <property type="entry name" value="PRK11320.1"/>
    <property type="match status" value="1"/>
</dbReference>
<comment type="catalytic activity">
    <reaction evidence="1 11 12">
        <text>(2S,3R)-3-hydroxybutane-1,2,3-tricarboxylate = pyruvate + succinate</text>
        <dbReference type="Rhea" id="RHEA:16809"/>
        <dbReference type="ChEBI" id="CHEBI:15361"/>
        <dbReference type="ChEBI" id="CHEBI:30031"/>
        <dbReference type="ChEBI" id="CHEBI:57429"/>
        <dbReference type="EC" id="4.1.3.30"/>
    </reaction>
</comment>
<comment type="similarity">
    <text evidence="3 11 12">Belongs to the isocitrate lyase/PEP mutase superfamily. Methylisocitrate lyase family.</text>
</comment>
<reference evidence="14" key="1">
    <citation type="submission" date="2017-06" db="EMBL/GenBank/DDBJ databases">
        <authorList>
            <person name="Rastogi G."/>
            <person name="Vaishampayan P."/>
            <person name="Seuylemezian A."/>
        </authorList>
    </citation>
    <scope>NUCLEOTIDE SEQUENCE [LARGE SCALE GENOMIC DNA]</scope>
    <source>
        <strain evidence="14">PI11</strain>
    </source>
</reference>
<dbReference type="InterPro" id="IPR039556">
    <property type="entry name" value="ICL/PEPM"/>
</dbReference>
<dbReference type="InterPro" id="IPR015813">
    <property type="entry name" value="Pyrv/PenolPyrv_kinase-like_dom"/>
</dbReference>
<feature type="binding site" evidence="11">
    <location>
        <begin position="210"/>
        <end position="212"/>
    </location>
    <ligand>
        <name>substrate</name>
    </ligand>
</feature>
<dbReference type="Proteomes" id="UP000229504">
    <property type="component" value="Unassembled WGS sequence"/>
</dbReference>
<feature type="binding site" evidence="11">
    <location>
        <position position="87"/>
    </location>
    <ligand>
        <name>Mg(2+)</name>
        <dbReference type="ChEBI" id="CHEBI:18420"/>
    </ligand>
</feature>
<evidence type="ECO:0000256" key="2">
    <source>
        <dbReference type="ARBA" id="ARBA00001946"/>
    </source>
</evidence>
<feature type="binding site" evidence="11">
    <location>
        <position position="188"/>
    </location>
    <ligand>
        <name>substrate</name>
    </ligand>
</feature>
<feature type="binding site" evidence="11">
    <location>
        <begin position="45"/>
        <end position="47"/>
    </location>
    <ligand>
        <name>substrate</name>
    </ligand>
</feature>
<dbReference type="GO" id="GO:0019629">
    <property type="term" value="P:propionate catabolic process, 2-methylcitrate cycle"/>
    <property type="evidence" value="ECO:0007669"/>
    <property type="project" value="UniProtKB-UniRule"/>
</dbReference>
<comment type="function">
    <text evidence="11">Involved in the catabolism of short chain fatty acids (SCFA) via the 2-methylcitrate cycle (propionate degradation route). Catalyzes the thermodynamically favored C-C bond cleavage of (2R,3S)-2-methylisocitrate to yield pyruvate and succinate via an alpha-carboxy-carbanion intermediate.</text>
</comment>
<evidence type="ECO:0000256" key="3">
    <source>
        <dbReference type="ARBA" id="ARBA00009282"/>
    </source>
</evidence>
<dbReference type="FunFam" id="3.20.20.60:FF:000009">
    <property type="entry name" value="2-methylisocitrate lyase"/>
    <property type="match status" value="1"/>
</dbReference>
<feature type="binding site" evidence="11">
    <location>
        <position position="270"/>
    </location>
    <ligand>
        <name>substrate</name>
    </ligand>
</feature>
<feature type="binding site" evidence="11">
    <location>
        <begin position="123"/>
        <end position="124"/>
    </location>
    <ligand>
        <name>substrate</name>
    </ligand>
</feature>
<dbReference type="PROSITE" id="PS00161">
    <property type="entry name" value="ISOCITRATE_LYASE"/>
    <property type="match status" value="1"/>
</dbReference>
<accession>A0A2G5FPU3</accession>
<organism evidence="13 14">
    <name type="scientific">Pseudomonas sediminis</name>
    <dbReference type="NCBI Taxonomy" id="1691904"/>
    <lineage>
        <taxon>Bacteria</taxon>
        <taxon>Pseudomonadati</taxon>
        <taxon>Pseudomonadota</taxon>
        <taxon>Gammaproteobacteria</taxon>
        <taxon>Pseudomonadales</taxon>
        <taxon>Pseudomonadaceae</taxon>
        <taxon>Pseudomonas</taxon>
    </lineage>
</organism>
<evidence type="ECO:0000256" key="7">
    <source>
        <dbReference type="ARBA" id="ARBA00023239"/>
    </source>
</evidence>
<comment type="pathway">
    <text evidence="11 12">Organic acid metabolism; propanoate degradation.</text>
</comment>
<dbReference type="InterPro" id="IPR018523">
    <property type="entry name" value="Isocitrate_lyase_ph_CS"/>
</dbReference>
<evidence type="ECO:0000313" key="13">
    <source>
        <dbReference type="EMBL" id="PIA69922.1"/>
    </source>
</evidence>
<evidence type="ECO:0000256" key="11">
    <source>
        <dbReference type="HAMAP-Rule" id="MF_01939"/>
    </source>
</evidence>
<dbReference type="Gene3D" id="3.20.20.60">
    <property type="entry name" value="Phosphoenolpyruvate-binding domains"/>
    <property type="match status" value="1"/>
</dbReference>
<evidence type="ECO:0000256" key="9">
    <source>
        <dbReference type="ARBA" id="ARBA00057039"/>
    </source>
</evidence>
<dbReference type="EMBL" id="NIQU01000003">
    <property type="protein sequence ID" value="PIA69922.1"/>
    <property type="molecule type" value="Genomic_DNA"/>
</dbReference>
<dbReference type="RefSeq" id="WP_099524288.1">
    <property type="nucleotide sequence ID" value="NZ_NIQU01000003.1"/>
</dbReference>
<feature type="binding site" evidence="11">
    <location>
        <position position="85"/>
    </location>
    <ligand>
        <name>Mg(2+)</name>
        <dbReference type="ChEBI" id="CHEBI:18420"/>
    </ligand>
</feature>
<evidence type="ECO:0000256" key="1">
    <source>
        <dbReference type="ARBA" id="ARBA00001050"/>
    </source>
</evidence>
<sequence>MTQLSAGQRFRQALAEEQPLQVIGAINANHALLAKRAGFRAIYLSGGGVAAGSLGLPDLGINTLDDVLIDVRRITDVCDLPLLVDIDTGFGPSAFNIERTIKNLIKAGAAAAHIEDQVGAKRCGHRPGKEIVSCEEMCDRVKAAADAKADPDFFLIARTDAIQAEGVDAAIERCLRYVEAGADAIFAEAAYDLPTYARFVKELNVPVLANITEFGATPLFTRDELASVGVAIQLYPLSAFRAANKAAESVYTSIRQNGHQKDVIELMQTRAELYDRIGYHAFEQKLDALFAAGKK</sequence>
<comment type="function">
    <text evidence="9">Involved in the catabolism of short chain fatty acids (SCFA) via the 2-methylcitrate cycle I (propionate degradation route). Catalyzes the thermodynamically favored C-C bond cleavage of (2R,3S)-2-methylisocitrate to yield pyruvate and succinate via an alpha-carboxy-carbanion intermediate.</text>
</comment>
<dbReference type="EC" id="4.1.3.30" evidence="4 11"/>
<dbReference type="HAMAP" id="MF_01939">
    <property type="entry name" value="PrpB"/>
    <property type="match status" value="1"/>
</dbReference>
<comment type="cofactor">
    <cofactor evidence="2 11">
        <name>Mg(2+)</name>
        <dbReference type="ChEBI" id="CHEBI:18420"/>
    </cofactor>
</comment>
<dbReference type="Pfam" id="PF13714">
    <property type="entry name" value="PEP_mutase"/>
    <property type="match status" value="1"/>
</dbReference>
<dbReference type="PANTHER" id="PTHR42905">
    <property type="entry name" value="PHOSPHOENOLPYRUVATE CARBOXYLASE"/>
    <property type="match status" value="1"/>
</dbReference>
<feature type="binding site" evidence="11">
    <location>
        <position position="158"/>
    </location>
    <ligand>
        <name>substrate</name>
    </ligand>
</feature>
<comment type="caution">
    <text evidence="13">The sequence shown here is derived from an EMBL/GenBank/DDBJ whole genome shotgun (WGS) entry which is preliminary data.</text>
</comment>
<protein>
    <recommendedName>
        <fullName evidence="10 11">2-methylisocitrate lyase</fullName>
        <shortName evidence="11">2-MIC</shortName>
        <shortName evidence="11">MICL</shortName>
        <ecNumber evidence="4 11">4.1.3.30</ecNumber>
    </recommendedName>
    <alternativeName>
        <fullName evidence="11">(2R,3S)-2-methylisocitrate lyase</fullName>
    </alternativeName>
</protein>
<dbReference type="SUPFAM" id="SSF51621">
    <property type="entry name" value="Phosphoenolpyruvate/pyruvate domain"/>
    <property type="match status" value="1"/>
</dbReference>
<dbReference type="GO" id="GO:0046421">
    <property type="term" value="F:methylisocitrate lyase activity"/>
    <property type="evidence" value="ECO:0007669"/>
    <property type="project" value="UniProtKB-UniRule"/>
</dbReference>
<evidence type="ECO:0000256" key="12">
    <source>
        <dbReference type="RuleBase" id="RU361121"/>
    </source>
</evidence>
<comment type="subunit">
    <text evidence="8 11">Homotetramer; dimer of dimers.</text>
</comment>